<proteinExistence type="predicted"/>
<feature type="compositionally biased region" description="Basic and acidic residues" evidence="1">
    <location>
        <begin position="91"/>
        <end position="100"/>
    </location>
</feature>
<gene>
    <name evidence="2" type="ORF">GCM10017559_80240</name>
</gene>
<organism evidence="2 3">
    <name type="scientific">Streptosporangium longisporum</name>
    <dbReference type="NCBI Taxonomy" id="46187"/>
    <lineage>
        <taxon>Bacteria</taxon>
        <taxon>Bacillati</taxon>
        <taxon>Actinomycetota</taxon>
        <taxon>Actinomycetes</taxon>
        <taxon>Streptosporangiales</taxon>
        <taxon>Streptosporangiaceae</taxon>
        <taxon>Streptosporangium</taxon>
    </lineage>
</organism>
<comment type="caution">
    <text evidence="2">The sequence shown here is derived from an EMBL/GenBank/DDBJ whole genome shotgun (WGS) entry which is preliminary data.</text>
</comment>
<evidence type="ECO:0000256" key="1">
    <source>
        <dbReference type="SAM" id="MobiDB-lite"/>
    </source>
</evidence>
<protein>
    <submittedName>
        <fullName evidence="2">Uncharacterized protein</fullName>
    </submittedName>
</protein>
<reference evidence="3" key="1">
    <citation type="journal article" date="2019" name="Int. J. Syst. Evol. Microbiol.">
        <title>The Global Catalogue of Microorganisms (GCM) 10K type strain sequencing project: providing services to taxonomists for standard genome sequencing and annotation.</title>
        <authorList>
            <consortium name="The Broad Institute Genomics Platform"/>
            <consortium name="The Broad Institute Genome Sequencing Center for Infectious Disease"/>
            <person name="Wu L."/>
            <person name="Ma J."/>
        </authorList>
    </citation>
    <scope>NUCLEOTIDE SEQUENCE [LARGE SCALE GENOMIC DNA]</scope>
    <source>
        <strain evidence="3">JCM 3106</strain>
    </source>
</reference>
<accession>A0ABP6LCU1</accession>
<evidence type="ECO:0000313" key="3">
    <source>
        <dbReference type="Proteomes" id="UP001499930"/>
    </source>
</evidence>
<feature type="region of interest" description="Disordered" evidence="1">
    <location>
        <begin position="71"/>
        <end position="102"/>
    </location>
</feature>
<dbReference type="RefSeq" id="WP_344907162.1">
    <property type="nucleotide sequence ID" value="NZ_BAAAWD010000030.1"/>
</dbReference>
<name>A0ABP6LCU1_9ACTN</name>
<dbReference type="EMBL" id="BAAAWD010000030">
    <property type="protein sequence ID" value="GAA3039861.1"/>
    <property type="molecule type" value="Genomic_DNA"/>
</dbReference>
<evidence type="ECO:0000313" key="2">
    <source>
        <dbReference type="EMBL" id="GAA3039861.1"/>
    </source>
</evidence>
<dbReference type="Proteomes" id="UP001499930">
    <property type="component" value="Unassembled WGS sequence"/>
</dbReference>
<keyword evidence="3" id="KW-1185">Reference proteome</keyword>
<sequence length="276" mass="30382">MSILTLLTPSARVIGRETIRRHATRRMITGVTPQRITVRSYGTGVRPPGFSLAELIGNTVSFLSEYLSPAAPPQATTPATPAPAPVPVTAPDDRSRKEPADPWAGEATWTAVDRYGIPCDPGRLDRLYRTHGVPPEALFRDGMPAPGDDFDLRRHQGRTVARERTNDAFYGACHVAVWGDDEGPAFDTTDRYMSVIKDGYGYAMPNQLGNIDIAEMETVVHMVPPHKIVAVLDKHTGEIHLNPANPQDLSGELTEQLRKIWEIGLRKGIYRKPEGS</sequence>